<name>A0A5B8LWN6_9HYPH</name>
<dbReference type="NCBIfam" id="NF010624">
    <property type="entry name" value="PRK14017.1"/>
    <property type="match status" value="1"/>
</dbReference>
<dbReference type="InterPro" id="IPR013342">
    <property type="entry name" value="Mandelate_racemase_C"/>
</dbReference>
<dbReference type="SUPFAM" id="SSF51604">
    <property type="entry name" value="Enolase C-terminal domain-like"/>
    <property type="match status" value="1"/>
</dbReference>
<evidence type="ECO:0000256" key="1">
    <source>
        <dbReference type="ARBA" id="ARBA00023239"/>
    </source>
</evidence>
<reference evidence="3 4" key="1">
    <citation type="submission" date="2019-07" db="EMBL/GenBank/DDBJ databases">
        <title>Full genome sequence of Devosia sp. Gsoil 520.</title>
        <authorList>
            <person name="Im W.-T."/>
        </authorList>
    </citation>
    <scope>NUCLEOTIDE SEQUENCE [LARGE SCALE GENOMIC DNA]</scope>
    <source>
        <strain evidence="3 4">Gsoil 520</strain>
    </source>
</reference>
<dbReference type="SUPFAM" id="SSF54826">
    <property type="entry name" value="Enolase N-terminal domain-like"/>
    <property type="match status" value="1"/>
</dbReference>
<dbReference type="SFLD" id="SFLDG00179">
    <property type="entry name" value="mandelate_racemase"/>
    <property type="match status" value="1"/>
</dbReference>
<accession>A0A5B8LWN6</accession>
<dbReference type="InterPro" id="IPR029017">
    <property type="entry name" value="Enolase-like_N"/>
</dbReference>
<dbReference type="OrthoDB" id="9802699at2"/>
<dbReference type="Proteomes" id="UP000315364">
    <property type="component" value="Chromosome"/>
</dbReference>
<dbReference type="Pfam" id="PF13378">
    <property type="entry name" value="MR_MLE_C"/>
    <property type="match status" value="1"/>
</dbReference>
<dbReference type="InterPro" id="IPR013341">
    <property type="entry name" value="Mandelate_racemase_N_dom"/>
</dbReference>
<feature type="domain" description="Mandelate racemase/muconate lactonizing enzyme C-terminal" evidence="2">
    <location>
        <begin position="138"/>
        <end position="243"/>
    </location>
</feature>
<dbReference type="SFLD" id="SFLDS00001">
    <property type="entry name" value="Enolase"/>
    <property type="match status" value="1"/>
</dbReference>
<organism evidence="3 4">
    <name type="scientific">Devosia ginsengisoli</name>
    <dbReference type="NCBI Taxonomy" id="400770"/>
    <lineage>
        <taxon>Bacteria</taxon>
        <taxon>Pseudomonadati</taxon>
        <taxon>Pseudomonadota</taxon>
        <taxon>Alphaproteobacteria</taxon>
        <taxon>Hyphomicrobiales</taxon>
        <taxon>Devosiaceae</taxon>
        <taxon>Devosia</taxon>
    </lineage>
</organism>
<dbReference type="GO" id="GO:0008869">
    <property type="term" value="F:galactonate dehydratase activity"/>
    <property type="evidence" value="ECO:0007669"/>
    <property type="project" value="UniProtKB-EC"/>
</dbReference>
<dbReference type="InterPro" id="IPR029065">
    <property type="entry name" value="Enolase_C-like"/>
</dbReference>
<evidence type="ECO:0000313" key="3">
    <source>
        <dbReference type="EMBL" id="QDZ11902.1"/>
    </source>
</evidence>
<dbReference type="Pfam" id="PF02746">
    <property type="entry name" value="MR_MLE_N"/>
    <property type="match status" value="1"/>
</dbReference>
<dbReference type="GO" id="GO:0000287">
    <property type="term" value="F:magnesium ion binding"/>
    <property type="evidence" value="ECO:0007669"/>
    <property type="project" value="UniProtKB-ARBA"/>
</dbReference>
<evidence type="ECO:0000259" key="2">
    <source>
        <dbReference type="SMART" id="SM00922"/>
    </source>
</evidence>
<dbReference type="InterPro" id="IPR018110">
    <property type="entry name" value="Mandel_Rmase/mucon_lact_enz_CS"/>
</dbReference>
<dbReference type="GO" id="GO:0009063">
    <property type="term" value="P:amino acid catabolic process"/>
    <property type="evidence" value="ECO:0007669"/>
    <property type="project" value="InterPro"/>
</dbReference>
<keyword evidence="1 3" id="KW-0456">Lyase</keyword>
<dbReference type="PROSITE" id="PS00909">
    <property type="entry name" value="MR_MLE_2"/>
    <property type="match status" value="1"/>
</dbReference>
<dbReference type="Gene3D" id="3.30.390.10">
    <property type="entry name" value="Enolase-like, N-terminal domain"/>
    <property type="match status" value="1"/>
</dbReference>
<sequence length="387" mass="42176">MKITAIRSFVVNARLRNWIFVRVETDQPGLYGLGEATMEFQTRAVTGAVEDIGMLILGEDPRNIEHLWQVMFRHPFFKGGIVTMSALSGIDQALHDLKAKDLGIPLWQLIGGLSRRRLRMYDHLGGGDSTAVYNSAASGAFAEKAARSREDGFSAVKILAVGKTAPLDGHAALAEAEALMAAAREGAGEDMDIMVDLHGRTTAAMAIEYAKVLEPYRPFFLEEPCQPENWQGTARVAASTSIPIAAGERLVHRHEFLHLLQAGAIAVAQPDVCHAGGITETRRIATLCDTFGVSMAPHNPLGPIATMVNIHLGFATPNFLIQEVMRSDVPWRDEIISGVTPIVGGYVEPSQAPGIGVEINFEAAEKHPFEEVRPIQWYHHDGSVADW</sequence>
<dbReference type="EC" id="4.2.1.6" evidence="3"/>
<dbReference type="EMBL" id="CP042304">
    <property type="protein sequence ID" value="QDZ11902.1"/>
    <property type="molecule type" value="Genomic_DNA"/>
</dbReference>
<dbReference type="InterPro" id="IPR036849">
    <property type="entry name" value="Enolase-like_C_sf"/>
</dbReference>
<dbReference type="Gene3D" id="3.20.20.120">
    <property type="entry name" value="Enolase-like C-terminal domain"/>
    <property type="match status" value="1"/>
</dbReference>
<dbReference type="RefSeq" id="WP_146290718.1">
    <property type="nucleotide sequence ID" value="NZ_CP042304.1"/>
</dbReference>
<dbReference type="InterPro" id="IPR034593">
    <property type="entry name" value="DgoD-like"/>
</dbReference>
<dbReference type="PANTHER" id="PTHR48080:SF2">
    <property type="entry name" value="D-GALACTONATE DEHYDRATASE"/>
    <property type="match status" value="1"/>
</dbReference>
<evidence type="ECO:0000313" key="4">
    <source>
        <dbReference type="Proteomes" id="UP000315364"/>
    </source>
</evidence>
<dbReference type="KEGG" id="dea:FPZ08_14790"/>
<dbReference type="PANTHER" id="PTHR48080">
    <property type="entry name" value="D-GALACTONATE DEHYDRATASE-RELATED"/>
    <property type="match status" value="1"/>
</dbReference>
<proteinExistence type="predicted"/>
<dbReference type="SMART" id="SM00922">
    <property type="entry name" value="MR_MLE"/>
    <property type="match status" value="1"/>
</dbReference>
<protein>
    <submittedName>
        <fullName evidence="3">Galactonate dehydratase</fullName>
        <ecNumber evidence="3">4.2.1.6</ecNumber>
    </submittedName>
</protein>
<dbReference type="PROSITE" id="PS00908">
    <property type="entry name" value="MR_MLE_1"/>
    <property type="match status" value="1"/>
</dbReference>
<dbReference type="AlphaFoldDB" id="A0A5B8LWN6"/>
<gene>
    <name evidence="3" type="primary">dgoD</name>
    <name evidence="3" type="ORF">FPZ08_14790</name>
</gene>
<keyword evidence="4" id="KW-1185">Reference proteome</keyword>